<organism evidence="1">
    <name type="scientific">Candidatus Heimdallarchaeum endolithica</name>
    <dbReference type="NCBI Taxonomy" id="2876572"/>
    <lineage>
        <taxon>Archaea</taxon>
        <taxon>Promethearchaeati</taxon>
        <taxon>Candidatus Heimdallarchaeota</taxon>
        <taxon>Candidatus Heimdallarchaeia (ex Rinke et al. 2021) (nom. nud.)</taxon>
        <taxon>Candidatus Heimdallarchaeales</taxon>
        <taxon>Candidatus Heimdallarchaeaceae</taxon>
        <taxon>Candidatus Heimdallarchaeum</taxon>
    </lineage>
</organism>
<gene>
    <name evidence="1" type="ORF">K9W46_00755</name>
</gene>
<sequence>MISQRTKALMTLNRFFEKSKNQKIDLKKRELKDHILESEEADLSLIRFLSVSSKEEAKLLS</sequence>
<reference evidence="1" key="1">
    <citation type="journal article" date="2022" name="Nat. Microbiol.">
        <title>Unique mobile elements and scalable gene flow at the prokaryote-eukaryote boundary revealed by circularized Asgard archaea genomes.</title>
        <authorList>
            <person name="Wu F."/>
            <person name="Speth D.R."/>
            <person name="Philosof A."/>
            <person name="Cremiere A."/>
            <person name="Narayanan A."/>
            <person name="Barco R.A."/>
            <person name="Connon S.A."/>
            <person name="Amend J.P."/>
            <person name="Antoshechkin I.A."/>
            <person name="Orphan V.J."/>
        </authorList>
    </citation>
    <scope>NUCLEOTIDE SEQUENCE</scope>
    <source>
        <strain evidence="1">PR6</strain>
    </source>
</reference>
<name>A0A9Y1BRP0_9ARCH</name>
<accession>A0A9Y1BRP0</accession>
<protein>
    <submittedName>
        <fullName evidence="1">Uncharacterized protein</fullName>
    </submittedName>
</protein>
<dbReference type="EMBL" id="CP084167">
    <property type="protein sequence ID" value="UJG43727.1"/>
    <property type="molecule type" value="Genomic_DNA"/>
</dbReference>
<evidence type="ECO:0000313" key="1">
    <source>
        <dbReference type="EMBL" id="UJG43727.1"/>
    </source>
</evidence>
<proteinExistence type="predicted"/>
<dbReference type="AlphaFoldDB" id="A0A9Y1BRP0"/>
<dbReference type="Proteomes" id="UP001200513">
    <property type="component" value="Chromosome"/>
</dbReference>